<dbReference type="PROSITE" id="PS50011">
    <property type="entry name" value="PROTEIN_KINASE_DOM"/>
    <property type="match status" value="1"/>
</dbReference>
<dbReference type="PROSITE" id="PS00107">
    <property type="entry name" value="PROTEIN_KINASE_ATP"/>
    <property type="match status" value="1"/>
</dbReference>
<evidence type="ECO:0000256" key="6">
    <source>
        <dbReference type="SAM" id="MobiDB-lite"/>
    </source>
</evidence>
<dbReference type="Proteomes" id="UP001497512">
    <property type="component" value="Chromosome 1"/>
</dbReference>
<proteinExistence type="predicted"/>
<evidence type="ECO:0000256" key="4">
    <source>
        <dbReference type="ARBA" id="ARBA00022840"/>
    </source>
</evidence>
<evidence type="ECO:0000256" key="2">
    <source>
        <dbReference type="ARBA" id="ARBA00022741"/>
    </source>
</evidence>
<dbReference type="InterPro" id="IPR011009">
    <property type="entry name" value="Kinase-like_dom_sf"/>
</dbReference>
<keyword evidence="2 5" id="KW-0547">Nucleotide-binding</keyword>
<accession>A0ABP0TCP4</accession>
<dbReference type="InterPro" id="IPR008271">
    <property type="entry name" value="Ser/Thr_kinase_AS"/>
</dbReference>
<keyword evidence="3" id="KW-0418">Kinase</keyword>
<dbReference type="InterPro" id="IPR046958">
    <property type="entry name" value="RBK1/2/STUNTED"/>
</dbReference>
<dbReference type="InterPro" id="IPR000719">
    <property type="entry name" value="Prot_kinase_dom"/>
</dbReference>
<dbReference type="PROSITE" id="PS00108">
    <property type="entry name" value="PROTEIN_KINASE_ST"/>
    <property type="match status" value="1"/>
</dbReference>
<feature type="region of interest" description="Disordered" evidence="6">
    <location>
        <begin position="515"/>
        <end position="534"/>
    </location>
</feature>
<dbReference type="PANTHER" id="PTHR47987">
    <property type="entry name" value="OS08G0249100 PROTEIN"/>
    <property type="match status" value="1"/>
</dbReference>
<dbReference type="SMART" id="SM00220">
    <property type="entry name" value="S_TKc"/>
    <property type="match status" value="1"/>
</dbReference>
<feature type="domain" description="Protein kinase" evidence="7">
    <location>
        <begin position="224"/>
        <end position="505"/>
    </location>
</feature>
<evidence type="ECO:0000313" key="8">
    <source>
        <dbReference type="EMBL" id="CAK9192545.1"/>
    </source>
</evidence>
<keyword evidence="9" id="KW-1185">Reference proteome</keyword>
<name>A0ABP0TCP4_9BRYO</name>
<feature type="binding site" evidence="5">
    <location>
        <position position="252"/>
    </location>
    <ligand>
        <name>ATP</name>
        <dbReference type="ChEBI" id="CHEBI:30616"/>
    </ligand>
</feature>
<dbReference type="Gene3D" id="3.30.200.20">
    <property type="entry name" value="Phosphorylase Kinase, domain 1"/>
    <property type="match status" value="1"/>
</dbReference>
<dbReference type="Pfam" id="PF00069">
    <property type="entry name" value="Pkinase"/>
    <property type="match status" value="1"/>
</dbReference>
<keyword evidence="4 5" id="KW-0067">ATP-binding</keyword>
<evidence type="ECO:0000313" key="9">
    <source>
        <dbReference type="Proteomes" id="UP001497512"/>
    </source>
</evidence>
<dbReference type="PANTHER" id="PTHR47987:SF11">
    <property type="entry name" value="RECEPTOR-LIKE CYTOSOLIC SERINE_THREONINE-PROTEIN KINASE RBK1 ISOFORM X1"/>
    <property type="match status" value="1"/>
</dbReference>
<evidence type="ECO:0000259" key="7">
    <source>
        <dbReference type="PROSITE" id="PS50011"/>
    </source>
</evidence>
<gene>
    <name evidence="8" type="ORF">CSSPTR1EN2_LOCUS1944</name>
</gene>
<protein>
    <recommendedName>
        <fullName evidence="7">Protein kinase domain-containing protein</fullName>
    </recommendedName>
</protein>
<dbReference type="InterPro" id="IPR017441">
    <property type="entry name" value="Protein_kinase_ATP_BS"/>
</dbReference>
<sequence length="592" mass="65894">MMMMSNEQEGEIVCLEKSSVLKGRKLIVGMCLTPSCREMLTWTIAKIAQPGDHILVLHLTSSLCGILSLYQGLCKLKNIKMELEIVKGGKLKHVLVEAACSHRASKLILGTKWHFSICSRATALGRYCVKRLPSTCMVVIVENREIILNKKGKLQLLQVSSMHLINHQSSSTQIMLKIPPQICTNRKVLTCRNLSVLQQVESISVDRPYSKFSFVELEAATASFSPTNLVGRGGGSEVYRGELQDGKLVAIKCLNQGGLQAEEELLTEIEINTCLSHANIVSLTGYCVEPAHLILVYDFLPEGTLDDHLHGGEKKLLAWEVRYKVAVGMCKALEYLHDGIPQPVIHMDVKASNILLSHDFQPQLSDFGLAKWAPKRPMYIHCNDVVGTFGYLAPEYFMYGRVNDKTDVYSFGVVLLELITGRKPIDTTRPKGEENLVIWARPLLDERNLDKLVDPRLGSTYNVCQMQTMISAASLCVQQSSQRRPQISQVLKLLGEDNNGKEEGLSSLQKHGLGVSMDSDEEEGSHFDGSPNYRDHEADIRTHLALAMLGVDANDDAVSESSIDYSSTYLCSTYLEDYLADRFSLPVSFEDH</sequence>
<organism evidence="8 9">
    <name type="scientific">Sphagnum troendelagicum</name>
    <dbReference type="NCBI Taxonomy" id="128251"/>
    <lineage>
        <taxon>Eukaryota</taxon>
        <taxon>Viridiplantae</taxon>
        <taxon>Streptophyta</taxon>
        <taxon>Embryophyta</taxon>
        <taxon>Bryophyta</taxon>
        <taxon>Sphagnophytina</taxon>
        <taxon>Sphagnopsida</taxon>
        <taxon>Sphagnales</taxon>
        <taxon>Sphagnaceae</taxon>
        <taxon>Sphagnum</taxon>
    </lineage>
</organism>
<reference evidence="8 9" key="1">
    <citation type="submission" date="2024-02" db="EMBL/GenBank/DDBJ databases">
        <authorList>
            <consortium name="ELIXIR-Norway"/>
            <consortium name="Elixir Norway"/>
        </authorList>
    </citation>
    <scope>NUCLEOTIDE SEQUENCE [LARGE SCALE GENOMIC DNA]</scope>
</reference>
<evidence type="ECO:0000256" key="5">
    <source>
        <dbReference type="PROSITE-ProRule" id="PRU10141"/>
    </source>
</evidence>
<dbReference type="EMBL" id="OZ019893">
    <property type="protein sequence ID" value="CAK9192545.1"/>
    <property type="molecule type" value="Genomic_DNA"/>
</dbReference>
<dbReference type="SUPFAM" id="SSF56112">
    <property type="entry name" value="Protein kinase-like (PK-like)"/>
    <property type="match status" value="1"/>
</dbReference>
<evidence type="ECO:0000256" key="3">
    <source>
        <dbReference type="ARBA" id="ARBA00022777"/>
    </source>
</evidence>
<evidence type="ECO:0000256" key="1">
    <source>
        <dbReference type="ARBA" id="ARBA00022679"/>
    </source>
</evidence>
<keyword evidence="1" id="KW-0808">Transferase</keyword>
<dbReference type="Gene3D" id="1.10.510.10">
    <property type="entry name" value="Transferase(Phosphotransferase) domain 1"/>
    <property type="match status" value="1"/>
</dbReference>